<dbReference type="VEuPathDB" id="VectorBase:LLONM1_003636"/>
<feature type="domain" description="RNase H type-1" evidence="2">
    <location>
        <begin position="455"/>
        <end position="532"/>
    </location>
</feature>
<reference evidence="5" key="3">
    <citation type="submission" date="2020-05" db="UniProtKB">
        <authorList>
            <consortium name="EnsemblMetazoa"/>
        </authorList>
    </citation>
    <scope>IDENTIFICATION</scope>
    <source>
        <strain evidence="5">Jacobina</strain>
    </source>
</reference>
<dbReference type="AlphaFoldDB" id="A0A1B0GL58"/>
<dbReference type="EMBL" id="AJWK01034261">
    <property type="status" value="NOT_ANNOTATED_CDS"/>
    <property type="molecule type" value="Genomic_DNA"/>
</dbReference>
<proteinExistence type="predicted"/>
<reference evidence="4" key="2">
    <citation type="journal article" date="2020" name="BMC">
        <title>Leishmania infection induces a limited differential gene expression in the sand fly midgut.</title>
        <authorList>
            <person name="Coutinho-Abreu I.V."/>
            <person name="Serafim T.D."/>
            <person name="Meneses C."/>
            <person name="Kamhawi S."/>
            <person name="Oliveira F."/>
            <person name="Valenzuela J.G."/>
        </authorList>
    </citation>
    <scope>NUCLEOTIDE SEQUENCE</scope>
    <source>
        <strain evidence="4">Jacobina</strain>
        <tissue evidence="4">Midgut</tissue>
    </source>
</reference>
<dbReference type="Gene3D" id="3.30.420.10">
    <property type="entry name" value="Ribonuclease H-like superfamily/Ribonuclease H"/>
    <property type="match status" value="1"/>
</dbReference>
<evidence type="ECO:0000313" key="5">
    <source>
        <dbReference type="EnsemblMetazoa" id="LLOJ009827-PA"/>
    </source>
</evidence>
<evidence type="ECO:0000256" key="1">
    <source>
        <dbReference type="SAM" id="MobiDB-lite"/>
    </source>
</evidence>
<dbReference type="Proteomes" id="UP000092461">
    <property type="component" value="Unassembled WGS sequence"/>
</dbReference>
<dbReference type="InterPro" id="IPR002156">
    <property type="entry name" value="RNaseH_domain"/>
</dbReference>
<dbReference type="Pfam" id="PF00075">
    <property type="entry name" value="RNase_H"/>
    <property type="match status" value="1"/>
</dbReference>
<feature type="region of interest" description="Disordered" evidence="1">
    <location>
        <begin position="51"/>
        <end position="70"/>
    </location>
</feature>
<feature type="domain" description="DUF4780" evidence="3">
    <location>
        <begin position="272"/>
        <end position="391"/>
    </location>
</feature>
<sequence length="612" mass="67231">MMEARSPEIYVECDEELEGISQDTIVSQNTPMDCEENSVIEVRKEIPLNPPRRVAAAGNPKATPRPRVPEDILERAIGRKPRPEKPIKDMSALEKKQWREKEKAWYKSLREMQRSVPPSDSSREIDVHVKNAKERKTIKDLKELQGRMANLSSSERKNKGEKHPVGVVGDNPTGSSGLLSTPGGKRRRGDTSDANISLSSASVSNPKKKARGSVSYRDCAKESLKVFIRALDDKISDGDAAILAAQLQSTVVKMCLEKGVLNLPIITGNFLTKRGFCVICGDESSLIWLKSSFTDIFHLDGRRLVYEDSSAACTLVQCTIFVPEPRLGTETLLKVISKLNPGITAEEWLINHVKEHDDGSCVLHVSITEEERDIVTGKDNRILCGIATATFFTIGYADDIAVVLTGIDYGTICSRMERSFRVIEQEQALAPGVLISTDGLGLKYYEALAAASACNMTIYTDGSVSNGRAGAGFVCMETGVERSFSLGTDLSAGMAEVFGFLQALIYLSEVEITDSNICILSDSKCTLNSVMEGRTTSLLTKEVRRYLEILLVSNSLTLLWCSADTETVEHVLCTCTGLRACRQEVFGTSKLNLGSVAELKVDTLLAFWKFLD</sequence>
<feature type="region of interest" description="Disordered" evidence="1">
    <location>
        <begin position="110"/>
        <end position="209"/>
    </location>
</feature>
<evidence type="ECO:0000313" key="4">
    <source>
        <dbReference type="EMBL" id="MBC1179042.1"/>
    </source>
</evidence>
<protein>
    <submittedName>
        <fullName evidence="4 5">Uncharacterized protein</fullName>
    </submittedName>
</protein>
<feature type="compositionally biased region" description="Low complexity" evidence="1">
    <location>
        <begin position="172"/>
        <end position="183"/>
    </location>
</feature>
<dbReference type="InterPro" id="IPR036397">
    <property type="entry name" value="RNaseH_sf"/>
</dbReference>
<dbReference type="SUPFAM" id="SSF53098">
    <property type="entry name" value="Ribonuclease H-like"/>
    <property type="match status" value="1"/>
</dbReference>
<organism evidence="5 6">
    <name type="scientific">Lutzomyia longipalpis</name>
    <name type="common">Sand fly</name>
    <dbReference type="NCBI Taxonomy" id="7200"/>
    <lineage>
        <taxon>Eukaryota</taxon>
        <taxon>Metazoa</taxon>
        <taxon>Ecdysozoa</taxon>
        <taxon>Arthropoda</taxon>
        <taxon>Hexapoda</taxon>
        <taxon>Insecta</taxon>
        <taxon>Pterygota</taxon>
        <taxon>Neoptera</taxon>
        <taxon>Endopterygota</taxon>
        <taxon>Diptera</taxon>
        <taxon>Nematocera</taxon>
        <taxon>Psychodoidea</taxon>
        <taxon>Psychodidae</taxon>
        <taxon>Lutzomyia</taxon>
        <taxon>Lutzomyia</taxon>
    </lineage>
</organism>
<reference evidence="6" key="1">
    <citation type="submission" date="2012-05" db="EMBL/GenBank/DDBJ databases">
        <title>Whole Genome Assembly of Lutzomyia longipalpis.</title>
        <authorList>
            <person name="Richards S."/>
            <person name="Qu C."/>
            <person name="Dillon R."/>
            <person name="Worley K."/>
            <person name="Scherer S."/>
            <person name="Batterton M."/>
            <person name="Taylor A."/>
            <person name="Hawes A."/>
            <person name="Hernandez B."/>
            <person name="Kovar C."/>
            <person name="Mandapat C."/>
            <person name="Pham C."/>
            <person name="Qu C."/>
            <person name="Jing C."/>
            <person name="Bess C."/>
            <person name="Bandaranaike D."/>
            <person name="Ngo D."/>
            <person name="Ongeri F."/>
            <person name="Arias F."/>
            <person name="Lara F."/>
            <person name="Weissenberger G."/>
            <person name="Kamau G."/>
            <person name="Han H."/>
            <person name="Shen H."/>
            <person name="Dinh H."/>
            <person name="Khalil I."/>
            <person name="Jones J."/>
            <person name="Shafer J."/>
            <person name="Jayaseelan J."/>
            <person name="Quiroz J."/>
            <person name="Blankenburg K."/>
            <person name="Nguyen L."/>
            <person name="Jackson L."/>
            <person name="Francisco L."/>
            <person name="Tang L.-Y."/>
            <person name="Pu L.-L."/>
            <person name="Perales L."/>
            <person name="Lorensuhewa L."/>
            <person name="Munidasa M."/>
            <person name="Coyle M."/>
            <person name="Taylor M."/>
            <person name="Puazo M."/>
            <person name="Firestine M."/>
            <person name="Scheel M."/>
            <person name="Javaid M."/>
            <person name="Wang M."/>
            <person name="Li M."/>
            <person name="Tabassum N."/>
            <person name="Saada N."/>
            <person name="Osuji N."/>
            <person name="Aqrawi P."/>
            <person name="Fu Q."/>
            <person name="Thornton R."/>
            <person name="Raj R."/>
            <person name="Goodspeed R."/>
            <person name="Mata R."/>
            <person name="Najjar R."/>
            <person name="Gubbala S."/>
            <person name="Lee S."/>
            <person name="Denson S."/>
            <person name="Patil S."/>
            <person name="Macmil S."/>
            <person name="Qi S."/>
            <person name="Matskevitch T."/>
            <person name="Palculict T."/>
            <person name="Mathew T."/>
            <person name="Vee V."/>
            <person name="Velamala V."/>
            <person name="Korchina V."/>
            <person name="Cai W."/>
            <person name="Liu W."/>
            <person name="Dai W."/>
            <person name="Zou X."/>
            <person name="Zhu Y."/>
            <person name="Zhang Y."/>
            <person name="Wu Y.-Q."/>
            <person name="Xin Y."/>
            <person name="Nazarath L."/>
            <person name="Kovar C."/>
            <person name="Han Y."/>
            <person name="Muzny D."/>
            <person name="Gibbs R."/>
        </authorList>
    </citation>
    <scope>NUCLEOTIDE SEQUENCE [LARGE SCALE GENOMIC DNA]</scope>
    <source>
        <strain evidence="6">Jacobina</strain>
    </source>
</reference>
<dbReference type="GO" id="GO:0003676">
    <property type="term" value="F:nucleic acid binding"/>
    <property type="evidence" value="ECO:0007669"/>
    <property type="project" value="InterPro"/>
</dbReference>
<dbReference type="VEuPathDB" id="VectorBase:LLOJ009827"/>
<evidence type="ECO:0000259" key="2">
    <source>
        <dbReference type="Pfam" id="PF00075"/>
    </source>
</evidence>
<feature type="compositionally biased region" description="Basic and acidic residues" evidence="1">
    <location>
        <begin position="121"/>
        <end position="145"/>
    </location>
</feature>
<dbReference type="GO" id="GO:0004523">
    <property type="term" value="F:RNA-DNA hybrid ribonuclease activity"/>
    <property type="evidence" value="ECO:0007669"/>
    <property type="project" value="InterPro"/>
</dbReference>
<evidence type="ECO:0000259" key="3">
    <source>
        <dbReference type="Pfam" id="PF16012"/>
    </source>
</evidence>
<feature type="compositionally biased region" description="Polar residues" evidence="1">
    <location>
        <begin position="192"/>
        <end position="205"/>
    </location>
</feature>
<dbReference type="EnsemblMetazoa" id="LLOJ009827-RA">
    <property type="protein sequence ID" value="LLOJ009827-PA"/>
    <property type="gene ID" value="LLOJ009827"/>
</dbReference>
<name>A0A1B0GL58_LUTLO</name>
<keyword evidence="6" id="KW-1185">Reference proteome</keyword>
<accession>A0A1B0GL58</accession>
<dbReference type="Pfam" id="PF16012">
    <property type="entry name" value="DUF4780"/>
    <property type="match status" value="1"/>
</dbReference>
<feature type="compositionally biased region" description="Basic and acidic residues" evidence="1">
    <location>
        <begin position="154"/>
        <end position="164"/>
    </location>
</feature>
<dbReference type="InterPro" id="IPR012337">
    <property type="entry name" value="RNaseH-like_sf"/>
</dbReference>
<evidence type="ECO:0000313" key="6">
    <source>
        <dbReference type="Proteomes" id="UP000092461"/>
    </source>
</evidence>
<dbReference type="InterPro" id="IPR031961">
    <property type="entry name" value="DUF4780"/>
</dbReference>
<dbReference type="EMBL" id="GITU01010339">
    <property type="protein sequence ID" value="MBC1179042.1"/>
    <property type="molecule type" value="Transcribed_RNA"/>
</dbReference>